<dbReference type="EMBL" id="JAYKXP010000187">
    <property type="protein sequence ID" value="KAK7020291.1"/>
    <property type="molecule type" value="Genomic_DNA"/>
</dbReference>
<sequence length="1130" mass="123902">MGLLEKLSECPIASSGDLETIHQLKQSLVQTQDVLQTDNEEARRQLKKHNDGLAKLRLKANPSPALVTTTERAASETKKKHLRLALKIDVYTKAIRYLSEAEEVIHINEKLKIEKKKGRRTEMEKVLEQHKSAMQLMLQFVKDKGGDENYDDAFGSSDLSELPESDLEVEKPLIESKSKAPLRRSNRRALGQNAPETQPVVSASPEKPVGRKIPTGRVPRGPMGKSNHQVMAGGISQAAPATEHRTNLAAEPSAPQEGSLPPAVSNPGGDDQGMVSPEFVAETMPHSNASKGSPKPAKRVAGSRHVVKNPRKRGRESDGSSNPAPSAKTRKTIKDSEMEAGDNDTPATPIEPPAGIDAMEDIPHVDSRDKEDASDDDIIPAPQTPQRSSAKSSIILNRREVSPMAHHNNTADNIHDHSQQLLTKAKSSSAQRVVKDDDDSADDEEDDDDSTSDGSDDEEDAGAKRDADDDNDDDDEAPGRRGVHATTRMLIVNDISDSDEDAAPPKHHPAMNARSIPQPANTINPRNTKQKIPMASSSSARARDTDQDSSHESDSDEDTEPPKKPVLNRLTTGKRAGAVEDDAANVGYSFGPKSKVGGGRKHLVMAAKEDAGEVSDDDDIVEVPPPKRKGHETAAKKGKGAARQGGQAGRDNDEEVSEVEARIAATKRNRPEVVAKRGKGGPAKHSAKAAKADEEVSDVERPIKAKGGAPKRSVKAAKGDGTEEVPVTKLKGGPAKRGGKAAKNNGEVASGDEAPVKKRRGGRRKDGGEDSEKVLVPDHENSDKVVSVTEGGVVWNHRVLRNLCPDVLAALTAARREELDWCEKKKENLANRYILQYLANPTEANLDMLDEGLRKYIRDDSRTVPLSTACLPIIERVLTTGKNGQGLTKCVYHHYANKLKSTMIHDQAAELAWDRLFKEEDSDDDIVVRKVTIRELEKQIMQDIPLAKLRVNGAARQGLRSGQGGPELGYCHCGCSRRDAAMGFVLYKDLTITSEAGTVEGWKWQKQDVRDRQFLMAAILKYGLLELEDILPYKLVTENGRTYYRKRDEVELMDTVIERYQTKRKNLLEERKAKEKAKQKQEEEEDNMCLLSDLETKPSGKKYLKRSRVTEEMDAEEDDDGADDSSESED</sequence>
<evidence type="ECO:0000313" key="3">
    <source>
        <dbReference type="Proteomes" id="UP001383192"/>
    </source>
</evidence>
<feature type="compositionally biased region" description="Acidic residues" evidence="1">
    <location>
        <begin position="436"/>
        <end position="460"/>
    </location>
</feature>
<feature type="compositionally biased region" description="Polar residues" evidence="1">
    <location>
        <begin position="518"/>
        <end position="527"/>
    </location>
</feature>
<keyword evidence="3" id="KW-1185">Reference proteome</keyword>
<feature type="compositionally biased region" description="Basic residues" evidence="1">
    <location>
        <begin position="296"/>
        <end position="314"/>
    </location>
</feature>
<feature type="compositionally biased region" description="Basic residues" evidence="1">
    <location>
        <begin position="626"/>
        <end position="640"/>
    </location>
</feature>
<feature type="compositionally biased region" description="Basic and acidic residues" evidence="1">
    <location>
        <begin position="361"/>
        <end position="371"/>
    </location>
</feature>
<feature type="region of interest" description="Disordered" evidence="1">
    <location>
        <begin position="1074"/>
        <end position="1093"/>
    </location>
</feature>
<evidence type="ECO:0000313" key="2">
    <source>
        <dbReference type="EMBL" id="KAK7020291.1"/>
    </source>
</evidence>
<feature type="compositionally biased region" description="Basic and acidic residues" evidence="1">
    <location>
        <begin position="541"/>
        <end position="553"/>
    </location>
</feature>
<feature type="compositionally biased region" description="Basic and acidic residues" evidence="1">
    <location>
        <begin position="690"/>
        <end position="703"/>
    </location>
</feature>
<feature type="compositionally biased region" description="Polar residues" evidence="1">
    <location>
        <begin position="419"/>
        <end position="431"/>
    </location>
</feature>
<feature type="compositionally biased region" description="Basic and acidic residues" evidence="1">
    <location>
        <begin position="764"/>
        <end position="775"/>
    </location>
</feature>
<feature type="compositionally biased region" description="Acidic residues" evidence="1">
    <location>
        <begin position="612"/>
        <end position="621"/>
    </location>
</feature>
<dbReference type="Proteomes" id="UP001383192">
    <property type="component" value="Unassembled WGS sequence"/>
</dbReference>
<protein>
    <submittedName>
        <fullName evidence="2">Uncharacterized protein</fullName>
    </submittedName>
</protein>
<feature type="compositionally biased region" description="Acidic residues" evidence="1">
    <location>
        <begin position="1112"/>
        <end position="1130"/>
    </location>
</feature>
<feature type="compositionally biased region" description="Basic and acidic residues" evidence="1">
    <location>
        <begin position="168"/>
        <end position="178"/>
    </location>
</feature>
<feature type="region of interest" description="Disordered" evidence="1">
    <location>
        <begin position="1101"/>
        <end position="1130"/>
    </location>
</feature>
<evidence type="ECO:0000256" key="1">
    <source>
        <dbReference type="SAM" id="MobiDB-lite"/>
    </source>
</evidence>
<accession>A0AAW0B2U0</accession>
<organism evidence="2 3">
    <name type="scientific">Paramarasmius palmivorus</name>
    <dbReference type="NCBI Taxonomy" id="297713"/>
    <lineage>
        <taxon>Eukaryota</taxon>
        <taxon>Fungi</taxon>
        <taxon>Dikarya</taxon>
        <taxon>Basidiomycota</taxon>
        <taxon>Agaricomycotina</taxon>
        <taxon>Agaricomycetes</taxon>
        <taxon>Agaricomycetidae</taxon>
        <taxon>Agaricales</taxon>
        <taxon>Marasmiineae</taxon>
        <taxon>Marasmiaceae</taxon>
        <taxon>Paramarasmius</taxon>
    </lineage>
</organism>
<name>A0AAW0B2U0_9AGAR</name>
<proteinExistence type="predicted"/>
<gene>
    <name evidence="2" type="ORF">VNI00_017743</name>
</gene>
<comment type="caution">
    <text evidence="2">The sequence shown here is derived from an EMBL/GenBank/DDBJ whole genome shotgun (WGS) entry which is preliminary data.</text>
</comment>
<reference evidence="2 3" key="1">
    <citation type="submission" date="2024-01" db="EMBL/GenBank/DDBJ databases">
        <title>A draft genome for a cacao thread blight-causing isolate of Paramarasmius palmivorus.</title>
        <authorList>
            <person name="Baruah I.K."/>
            <person name="Bukari Y."/>
            <person name="Amoako-Attah I."/>
            <person name="Meinhardt L.W."/>
            <person name="Bailey B.A."/>
            <person name="Cohen S.P."/>
        </authorList>
    </citation>
    <scope>NUCLEOTIDE SEQUENCE [LARGE SCALE GENOMIC DNA]</scope>
    <source>
        <strain evidence="2 3">GH-12</strain>
    </source>
</reference>
<dbReference type="AlphaFoldDB" id="A0AAW0B2U0"/>
<feature type="compositionally biased region" description="Polar residues" evidence="1">
    <location>
        <begin position="384"/>
        <end position="395"/>
    </location>
</feature>
<feature type="region of interest" description="Disordered" evidence="1">
    <location>
        <begin position="149"/>
        <end position="775"/>
    </location>
</feature>